<dbReference type="SUPFAM" id="SSF53300">
    <property type="entry name" value="vWA-like"/>
    <property type="match status" value="1"/>
</dbReference>
<dbReference type="PANTHER" id="PTHR10579:SF43">
    <property type="entry name" value="ZINC FINGER (C3HC4-TYPE RING FINGER) FAMILY PROTEIN"/>
    <property type="match status" value="1"/>
</dbReference>
<sequence length="587" mass="65599">MKRRTLFKMVVCICLSFVTVAIPNHNRVSIYAAENDVIILTHLENGTTTTDDNLWLKITGPVSTQVEIPYDNNITLSGLPLGNYTCEVIVPADLRLSDLEIDAMSSEVKTKFDFSVYDKGSPNSIDFYFSGKDAKPFSSANDIINKILSSTWTRDKIYDVKISAIPHPSESQPLDIVMVLDVSGTMAYDIEYNGEPVEEQYTRLGMLKKASKEFVSVLAQDAHPNSRISIVTFSNDTKIIQDWINLDGINLNAINSKINSIGIEGATMSDWGLKEARRQFEKYPNSQNERAVLFFTDGMPGAVIIPDSAASNNYSFYKDRGYSYPLNSFRVMAESLNQADVLKAENKGQQVSVNNYFTGYGNSASNPKVNYYGVTLASQYSWDLDYHGQRGKSVYDSTYIPWLANNPTITIPPDTFATAKAGNYNRTGKALGAKIYSIGIFDTKNYSATKGAIIEDFMERVSSQPFEDYYRKITKEDELYLAFDLFSGVISGNYQNVYLRYYIDDGYTVEATGKGVYKEVGGERYIEWGPLDIGTGSYFNDAGIVLKAEDENNPIPPDGRVYTEMKVGNEIVELDTSITKQVTVTQR</sequence>
<evidence type="ECO:0000313" key="3">
    <source>
        <dbReference type="EMBL" id="MDQ0359382.1"/>
    </source>
</evidence>
<feature type="chain" id="PRO_5046313874" evidence="1">
    <location>
        <begin position="22"/>
        <end position="587"/>
    </location>
</feature>
<dbReference type="PANTHER" id="PTHR10579">
    <property type="entry name" value="CALCIUM-ACTIVATED CHLORIDE CHANNEL REGULATOR"/>
    <property type="match status" value="1"/>
</dbReference>
<keyword evidence="4" id="KW-1185">Reference proteome</keyword>
<protein>
    <submittedName>
        <fullName evidence="3">Uncharacterized protein YegL</fullName>
    </submittedName>
</protein>
<name>A0ABU0DXL2_9FIRM</name>
<evidence type="ECO:0000313" key="4">
    <source>
        <dbReference type="Proteomes" id="UP001230220"/>
    </source>
</evidence>
<proteinExistence type="predicted"/>
<comment type="caution">
    <text evidence="3">The sequence shown here is derived from an EMBL/GenBank/DDBJ whole genome shotgun (WGS) entry which is preliminary data.</text>
</comment>
<dbReference type="InterPro" id="IPR002035">
    <property type="entry name" value="VWF_A"/>
</dbReference>
<feature type="signal peptide" evidence="1">
    <location>
        <begin position="1"/>
        <end position="21"/>
    </location>
</feature>
<accession>A0ABU0DXL2</accession>
<dbReference type="EMBL" id="JAUSUR010000001">
    <property type="protein sequence ID" value="MDQ0359382.1"/>
    <property type="molecule type" value="Genomic_DNA"/>
</dbReference>
<dbReference type="Pfam" id="PF13519">
    <property type="entry name" value="VWA_2"/>
    <property type="match status" value="1"/>
</dbReference>
<evidence type="ECO:0000256" key="1">
    <source>
        <dbReference type="SAM" id="SignalP"/>
    </source>
</evidence>
<dbReference type="CDD" id="cd00198">
    <property type="entry name" value="vWFA"/>
    <property type="match status" value="1"/>
</dbReference>
<dbReference type="PROSITE" id="PS50234">
    <property type="entry name" value="VWFA"/>
    <property type="match status" value="1"/>
</dbReference>
<organism evidence="3 4">
    <name type="scientific">Breznakia pachnodae</name>
    <dbReference type="NCBI Taxonomy" id="265178"/>
    <lineage>
        <taxon>Bacteria</taxon>
        <taxon>Bacillati</taxon>
        <taxon>Bacillota</taxon>
        <taxon>Erysipelotrichia</taxon>
        <taxon>Erysipelotrichales</taxon>
        <taxon>Erysipelotrichaceae</taxon>
        <taxon>Breznakia</taxon>
    </lineage>
</organism>
<keyword evidence="1" id="KW-0732">Signal</keyword>
<feature type="domain" description="VWFA" evidence="2">
    <location>
        <begin position="175"/>
        <end position="298"/>
    </location>
</feature>
<dbReference type="InterPro" id="IPR051266">
    <property type="entry name" value="CLCR"/>
</dbReference>
<dbReference type="Proteomes" id="UP001230220">
    <property type="component" value="Unassembled WGS sequence"/>
</dbReference>
<dbReference type="SMART" id="SM00327">
    <property type="entry name" value="VWA"/>
    <property type="match status" value="1"/>
</dbReference>
<dbReference type="RefSeq" id="WP_307404446.1">
    <property type="nucleotide sequence ID" value="NZ_JAUSUR010000001.1"/>
</dbReference>
<dbReference type="Gene3D" id="3.40.50.410">
    <property type="entry name" value="von Willebrand factor, type A domain"/>
    <property type="match status" value="1"/>
</dbReference>
<reference evidence="3 4" key="1">
    <citation type="submission" date="2023-07" db="EMBL/GenBank/DDBJ databases">
        <title>Genomic Encyclopedia of Type Strains, Phase IV (KMG-IV): sequencing the most valuable type-strain genomes for metagenomic binning, comparative biology and taxonomic classification.</title>
        <authorList>
            <person name="Goeker M."/>
        </authorList>
    </citation>
    <scope>NUCLEOTIDE SEQUENCE [LARGE SCALE GENOMIC DNA]</scope>
    <source>
        <strain evidence="3 4">DSM 16784</strain>
    </source>
</reference>
<gene>
    <name evidence="3" type="ORF">J2S15_000113</name>
</gene>
<dbReference type="InterPro" id="IPR036465">
    <property type="entry name" value="vWFA_dom_sf"/>
</dbReference>
<evidence type="ECO:0000259" key="2">
    <source>
        <dbReference type="PROSITE" id="PS50234"/>
    </source>
</evidence>